<feature type="transmembrane region" description="Helical" evidence="9">
    <location>
        <begin position="336"/>
        <end position="355"/>
    </location>
</feature>
<dbReference type="AlphaFoldDB" id="A0A6N9QX72"/>
<evidence type="ECO:0000256" key="5">
    <source>
        <dbReference type="ARBA" id="ARBA00022692"/>
    </source>
</evidence>
<keyword evidence="6 9" id="KW-1133">Transmembrane helix</keyword>
<feature type="region of interest" description="Disordered" evidence="8">
    <location>
        <begin position="1"/>
        <end position="56"/>
    </location>
</feature>
<feature type="transmembrane region" description="Helical" evidence="9">
    <location>
        <begin position="269"/>
        <end position="290"/>
    </location>
</feature>
<keyword evidence="5 9" id="KW-0812">Transmembrane</keyword>
<dbReference type="EMBL" id="WMHZ01000007">
    <property type="protein sequence ID" value="NDO77835.1"/>
    <property type="molecule type" value="Genomic_DNA"/>
</dbReference>
<name>A0A6N9QX72_9MICC</name>
<dbReference type="PANTHER" id="PTHR21716:SF53">
    <property type="entry name" value="PERMEASE PERM-RELATED"/>
    <property type="match status" value="1"/>
</dbReference>
<evidence type="ECO:0000256" key="6">
    <source>
        <dbReference type="ARBA" id="ARBA00022989"/>
    </source>
</evidence>
<evidence type="ECO:0000256" key="3">
    <source>
        <dbReference type="ARBA" id="ARBA00022448"/>
    </source>
</evidence>
<feature type="transmembrane region" description="Helical" evidence="9">
    <location>
        <begin position="72"/>
        <end position="89"/>
    </location>
</feature>
<feature type="transmembrane region" description="Helical" evidence="9">
    <location>
        <begin position="296"/>
        <end position="324"/>
    </location>
</feature>
<reference evidence="10 11" key="1">
    <citation type="submission" date="2019-11" db="EMBL/GenBank/DDBJ databases">
        <title>Draft genome sequence of Kocuria indica DP-K7, a methyl red degrading Actinobacterium.</title>
        <authorList>
            <person name="Kumaran S."/>
            <person name="Tischler D."/>
            <person name="Ngo A.C.R."/>
            <person name="Schultes F."/>
        </authorList>
    </citation>
    <scope>NUCLEOTIDE SEQUENCE [LARGE SCALE GENOMIC DNA]</scope>
    <source>
        <strain evidence="10 11">DP-K7</strain>
    </source>
</reference>
<feature type="transmembrane region" description="Helical" evidence="9">
    <location>
        <begin position="367"/>
        <end position="400"/>
    </location>
</feature>
<comment type="similarity">
    <text evidence="2">Belongs to the autoinducer-2 exporter (AI-2E) (TC 2.A.86) family.</text>
</comment>
<evidence type="ECO:0000256" key="9">
    <source>
        <dbReference type="SAM" id="Phobius"/>
    </source>
</evidence>
<comment type="caution">
    <text evidence="10">The sequence shown here is derived from an EMBL/GenBank/DDBJ whole genome shotgun (WGS) entry which is preliminary data.</text>
</comment>
<dbReference type="PANTHER" id="PTHR21716">
    <property type="entry name" value="TRANSMEMBRANE PROTEIN"/>
    <property type="match status" value="1"/>
</dbReference>
<gene>
    <name evidence="10" type="ORF">GKZ75_06235</name>
</gene>
<evidence type="ECO:0000313" key="11">
    <source>
        <dbReference type="Proteomes" id="UP000471026"/>
    </source>
</evidence>
<evidence type="ECO:0000256" key="1">
    <source>
        <dbReference type="ARBA" id="ARBA00004651"/>
    </source>
</evidence>
<evidence type="ECO:0000256" key="2">
    <source>
        <dbReference type="ARBA" id="ARBA00009773"/>
    </source>
</evidence>
<keyword evidence="7 9" id="KW-0472">Membrane</keyword>
<sequence length="411" mass="43197">MCTGNAGSPGGPALYASGVSTSPGAQGRPPARFRPTRHRFEVPPEPAAGGEPARRAPWDHPVNTRTHPIQTGFLLTVGVGIALLGYYVLTNVGGLVGWIVTAAFICLGMDPLVRRLETKGLPRAVAAGVVILALALVITAFIMVVVPRMIEQAQQLVARAPELVTEFMNSELFQGLDDRFDIAASVQHNTGAFQERLATDENLLGGMFGSVVSVSGVVLNAVTGTLIVMALSLYFLFSLPTIKAWCYRLAPASKRARVKHLGDQMTKGVGNYVMGQACVALLNALVAFILMNVTGVPYATLLVLFVALLAFIPLVGGVLAGILVTLMATLGGWDTAIPYALCYFAYLQLEAYVVSPRIMARAVAVPGAVAVIAVAAGGALWGILGALIAIPTAAAGLLLVREVFVPRQDAR</sequence>
<dbReference type="Pfam" id="PF01594">
    <property type="entry name" value="AI-2E_transport"/>
    <property type="match status" value="1"/>
</dbReference>
<comment type="subcellular location">
    <subcellularLocation>
        <location evidence="1">Cell membrane</location>
        <topology evidence="1">Multi-pass membrane protein</topology>
    </subcellularLocation>
</comment>
<accession>A0A6N9QX72</accession>
<proteinExistence type="inferred from homology"/>
<evidence type="ECO:0000256" key="4">
    <source>
        <dbReference type="ARBA" id="ARBA00022475"/>
    </source>
</evidence>
<feature type="transmembrane region" description="Helical" evidence="9">
    <location>
        <begin position="217"/>
        <end position="237"/>
    </location>
</feature>
<dbReference type="Proteomes" id="UP000471026">
    <property type="component" value="Unassembled WGS sequence"/>
</dbReference>
<evidence type="ECO:0000256" key="7">
    <source>
        <dbReference type="ARBA" id="ARBA00023136"/>
    </source>
</evidence>
<evidence type="ECO:0000256" key="8">
    <source>
        <dbReference type="SAM" id="MobiDB-lite"/>
    </source>
</evidence>
<dbReference type="GO" id="GO:0055085">
    <property type="term" value="P:transmembrane transport"/>
    <property type="evidence" value="ECO:0007669"/>
    <property type="project" value="TreeGrafter"/>
</dbReference>
<feature type="transmembrane region" description="Helical" evidence="9">
    <location>
        <begin position="125"/>
        <end position="146"/>
    </location>
</feature>
<keyword evidence="4" id="KW-1003">Cell membrane</keyword>
<protein>
    <submittedName>
        <fullName evidence="10">AI-2E family transporter</fullName>
    </submittedName>
</protein>
<dbReference type="GO" id="GO:0005886">
    <property type="term" value="C:plasma membrane"/>
    <property type="evidence" value="ECO:0007669"/>
    <property type="project" value="UniProtKB-SubCell"/>
</dbReference>
<evidence type="ECO:0000313" key="10">
    <source>
        <dbReference type="EMBL" id="NDO77835.1"/>
    </source>
</evidence>
<feature type="transmembrane region" description="Helical" evidence="9">
    <location>
        <begin position="95"/>
        <end position="113"/>
    </location>
</feature>
<keyword evidence="3" id="KW-0813">Transport</keyword>
<dbReference type="InterPro" id="IPR002549">
    <property type="entry name" value="AI-2E-like"/>
</dbReference>
<organism evidence="10 11">
    <name type="scientific">Kocuria marina subsp. indica</name>
    <dbReference type="NCBI Taxonomy" id="1049583"/>
    <lineage>
        <taxon>Bacteria</taxon>
        <taxon>Bacillati</taxon>
        <taxon>Actinomycetota</taxon>
        <taxon>Actinomycetes</taxon>
        <taxon>Micrococcales</taxon>
        <taxon>Micrococcaceae</taxon>
        <taxon>Kocuria</taxon>
    </lineage>
</organism>